<dbReference type="CDD" id="cd14014">
    <property type="entry name" value="STKc_PknB_like"/>
    <property type="match status" value="1"/>
</dbReference>
<feature type="binding site" evidence="5">
    <location>
        <position position="41"/>
    </location>
    <ligand>
        <name>ATP</name>
        <dbReference type="ChEBI" id="CHEBI:30616"/>
    </ligand>
</feature>
<accession>A0ABW6PIJ6</accession>
<dbReference type="PROSITE" id="PS00108">
    <property type="entry name" value="PROTEIN_KINASE_ST"/>
    <property type="match status" value="1"/>
</dbReference>
<dbReference type="PANTHER" id="PTHR43289:SF34">
    <property type="entry name" value="SERINE_THREONINE-PROTEIN KINASE YBDM-RELATED"/>
    <property type="match status" value="1"/>
</dbReference>
<evidence type="ECO:0000313" key="8">
    <source>
        <dbReference type="Proteomes" id="UP001601444"/>
    </source>
</evidence>
<dbReference type="EMBL" id="JBIAMX010000002">
    <property type="protein sequence ID" value="MFF0542204.1"/>
    <property type="molecule type" value="Genomic_DNA"/>
</dbReference>
<dbReference type="PANTHER" id="PTHR43289">
    <property type="entry name" value="MITOGEN-ACTIVATED PROTEIN KINASE KINASE KINASE 20-RELATED"/>
    <property type="match status" value="1"/>
</dbReference>
<evidence type="ECO:0000313" key="7">
    <source>
        <dbReference type="EMBL" id="MFF0542204.1"/>
    </source>
</evidence>
<evidence type="ECO:0000256" key="5">
    <source>
        <dbReference type="PROSITE-ProRule" id="PRU10141"/>
    </source>
</evidence>
<dbReference type="SUPFAM" id="SSF56112">
    <property type="entry name" value="Protein kinase-like (PK-like)"/>
    <property type="match status" value="1"/>
</dbReference>
<dbReference type="Gene3D" id="1.10.510.10">
    <property type="entry name" value="Transferase(Phosphotransferase) domain 1"/>
    <property type="match status" value="1"/>
</dbReference>
<dbReference type="Proteomes" id="UP001601444">
    <property type="component" value="Unassembled WGS sequence"/>
</dbReference>
<protein>
    <submittedName>
        <fullName evidence="7">Serine/threonine-protein kinase</fullName>
        <ecNumber evidence="7">2.7.11.1</ecNumber>
    </submittedName>
</protein>
<evidence type="ECO:0000256" key="4">
    <source>
        <dbReference type="ARBA" id="ARBA00022840"/>
    </source>
</evidence>
<sequence>MALQPRVVGGRYELTNQIGAGGMGQVFAAYDRNLERPVAVKLTRPDLDADPQWTQRFIREARLMARLVHPGLPAIHDAGIEKGPPDRPYMVMEFVRGVSLDRVAGTPRPLPVGVVASIGAQVAAVLAAAHAKSIYHRDLKPSNVMLCPDGTVKVLDFGLAVLLDADEPRLTSTGNTLGTPAYMAPEQINADPVTAQTDLYSLGLVLYELLTGAPAMTGGTPFLVWRKQLEIVPPAIGSRRPDVPADVEALLTDMLAKEPRLRPQDAATVHHTLLRHLGTLDGLDDVREPAGPSRLYAQALVPPPSYRNAPTLIAPPANTDLAFAATQVDRVVIGPPNRNGTLQEADRLFDLREFGAAEDVYRNVADELTGEYGPYDERVMHCQRRIAGCQLHRGNPRSALNRLKRLHQQMSVRFGPHDRRVIDLQTEIDGIRVG</sequence>
<dbReference type="Pfam" id="PF00069">
    <property type="entry name" value="Pkinase"/>
    <property type="match status" value="1"/>
</dbReference>
<dbReference type="EC" id="2.7.11.1" evidence="7"/>
<dbReference type="InterPro" id="IPR000719">
    <property type="entry name" value="Prot_kinase_dom"/>
</dbReference>
<keyword evidence="8" id="KW-1185">Reference proteome</keyword>
<dbReference type="InterPro" id="IPR008271">
    <property type="entry name" value="Ser/Thr_kinase_AS"/>
</dbReference>
<dbReference type="PROSITE" id="PS50011">
    <property type="entry name" value="PROTEIN_KINASE_DOM"/>
    <property type="match status" value="1"/>
</dbReference>
<dbReference type="InterPro" id="IPR017441">
    <property type="entry name" value="Protein_kinase_ATP_BS"/>
</dbReference>
<evidence type="ECO:0000256" key="1">
    <source>
        <dbReference type="ARBA" id="ARBA00022679"/>
    </source>
</evidence>
<proteinExistence type="predicted"/>
<keyword evidence="4 5" id="KW-0067">ATP-binding</keyword>
<dbReference type="PROSITE" id="PS00107">
    <property type="entry name" value="PROTEIN_KINASE_ATP"/>
    <property type="match status" value="1"/>
</dbReference>
<keyword evidence="2 5" id="KW-0547">Nucleotide-binding</keyword>
<evidence type="ECO:0000256" key="3">
    <source>
        <dbReference type="ARBA" id="ARBA00022777"/>
    </source>
</evidence>
<dbReference type="RefSeq" id="WP_387699186.1">
    <property type="nucleotide sequence ID" value="NZ_JBIAMX010000002.1"/>
</dbReference>
<keyword evidence="1 7" id="KW-0808">Transferase</keyword>
<feature type="domain" description="Protein kinase" evidence="6">
    <location>
        <begin position="12"/>
        <end position="274"/>
    </location>
</feature>
<evidence type="ECO:0000256" key="2">
    <source>
        <dbReference type="ARBA" id="ARBA00022741"/>
    </source>
</evidence>
<evidence type="ECO:0000259" key="6">
    <source>
        <dbReference type="PROSITE" id="PS50011"/>
    </source>
</evidence>
<organism evidence="7 8">
    <name type="scientific">Nocardia thailandica</name>
    <dbReference type="NCBI Taxonomy" id="257275"/>
    <lineage>
        <taxon>Bacteria</taxon>
        <taxon>Bacillati</taxon>
        <taxon>Actinomycetota</taxon>
        <taxon>Actinomycetes</taxon>
        <taxon>Mycobacteriales</taxon>
        <taxon>Nocardiaceae</taxon>
        <taxon>Nocardia</taxon>
    </lineage>
</organism>
<dbReference type="InterPro" id="IPR011009">
    <property type="entry name" value="Kinase-like_dom_sf"/>
</dbReference>
<dbReference type="GO" id="GO:0004674">
    <property type="term" value="F:protein serine/threonine kinase activity"/>
    <property type="evidence" value="ECO:0007669"/>
    <property type="project" value="UniProtKB-EC"/>
</dbReference>
<dbReference type="SMART" id="SM00220">
    <property type="entry name" value="S_TKc"/>
    <property type="match status" value="1"/>
</dbReference>
<name>A0ABW6PIJ6_9NOCA</name>
<gene>
    <name evidence="7" type="ORF">ACFYTF_05150</name>
</gene>
<keyword evidence="3 7" id="KW-0418">Kinase</keyword>
<comment type="caution">
    <text evidence="7">The sequence shown here is derived from an EMBL/GenBank/DDBJ whole genome shotgun (WGS) entry which is preliminary data.</text>
</comment>
<dbReference type="Gene3D" id="3.30.200.20">
    <property type="entry name" value="Phosphorylase Kinase, domain 1"/>
    <property type="match status" value="1"/>
</dbReference>
<reference evidence="7 8" key="1">
    <citation type="submission" date="2024-10" db="EMBL/GenBank/DDBJ databases">
        <title>The Natural Products Discovery Center: Release of the First 8490 Sequenced Strains for Exploring Actinobacteria Biosynthetic Diversity.</title>
        <authorList>
            <person name="Kalkreuter E."/>
            <person name="Kautsar S.A."/>
            <person name="Yang D."/>
            <person name="Bader C.D."/>
            <person name="Teijaro C.N."/>
            <person name="Fluegel L."/>
            <person name="Davis C.M."/>
            <person name="Simpson J.R."/>
            <person name="Lauterbach L."/>
            <person name="Steele A.D."/>
            <person name="Gui C."/>
            <person name="Meng S."/>
            <person name="Li G."/>
            <person name="Viehrig K."/>
            <person name="Ye F."/>
            <person name="Su P."/>
            <person name="Kiefer A.F."/>
            <person name="Nichols A."/>
            <person name="Cepeda A.J."/>
            <person name="Yan W."/>
            <person name="Fan B."/>
            <person name="Jiang Y."/>
            <person name="Adhikari A."/>
            <person name="Zheng C.-J."/>
            <person name="Schuster L."/>
            <person name="Cowan T.M."/>
            <person name="Smanski M.J."/>
            <person name="Chevrette M.G."/>
            <person name="De Carvalho L.P.S."/>
            <person name="Shen B."/>
        </authorList>
    </citation>
    <scope>NUCLEOTIDE SEQUENCE [LARGE SCALE GENOMIC DNA]</scope>
    <source>
        <strain evidence="7 8">NPDC004045</strain>
    </source>
</reference>